<name>A0A916JMC2_9FLAO</name>
<dbReference type="EC" id="2.8.1.1" evidence="3"/>
<feature type="chain" id="PRO_5037300389" evidence="1">
    <location>
        <begin position="25"/>
        <end position="129"/>
    </location>
</feature>
<protein>
    <submittedName>
        <fullName evidence="3">Thiosulfate sulfurtransferase GlpE</fullName>
        <ecNumber evidence="3">2.8.1.1</ecNumber>
    </submittedName>
</protein>
<gene>
    <name evidence="3" type="primary">glpE_2</name>
    <name evidence="3" type="ORF">CRYO30217_00895</name>
</gene>
<dbReference type="SMART" id="SM00450">
    <property type="entry name" value="RHOD"/>
    <property type="match status" value="1"/>
</dbReference>
<dbReference type="EMBL" id="OU015584">
    <property type="protein sequence ID" value="CAG5079241.1"/>
    <property type="molecule type" value="Genomic_DNA"/>
</dbReference>
<evidence type="ECO:0000259" key="2">
    <source>
        <dbReference type="PROSITE" id="PS50206"/>
    </source>
</evidence>
<proteinExistence type="predicted"/>
<dbReference type="PROSITE" id="PS50206">
    <property type="entry name" value="RHODANESE_3"/>
    <property type="match status" value="1"/>
</dbReference>
<dbReference type="SUPFAM" id="SSF52821">
    <property type="entry name" value="Rhodanese/Cell cycle control phosphatase"/>
    <property type="match status" value="1"/>
</dbReference>
<dbReference type="Pfam" id="PF00581">
    <property type="entry name" value="Rhodanese"/>
    <property type="match status" value="1"/>
</dbReference>
<dbReference type="KEGG" id="ptan:CRYO30217_00895"/>
<reference evidence="3" key="1">
    <citation type="submission" date="2021-04" db="EMBL/GenBank/DDBJ databases">
        <authorList>
            <person name="Rodrigo-Torres L."/>
            <person name="Arahal R. D."/>
            <person name="Lucena T."/>
        </authorList>
    </citation>
    <scope>NUCLEOTIDE SEQUENCE</scope>
    <source>
        <strain evidence="3">AS29M-1</strain>
    </source>
</reference>
<evidence type="ECO:0000256" key="1">
    <source>
        <dbReference type="SAM" id="SignalP"/>
    </source>
</evidence>
<dbReference type="AlphaFoldDB" id="A0A916JMC2"/>
<keyword evidence="1" id="KW-0732">Signal</keyword>
<dbReference type="PANTHER" id="PTHR43031:SF1">
    <property type="entry name" value="PYRIDINE NUCLEOTIDE-DISULPHIDE OXIDOREDUCTASE"/>
    <property type="match status" value="1"/>
</dbReference>
<dbReference type="CDD" id="cd00158">
    <property type="entry name" value="RHOD"/>
    <property type="match status" value="1"/>
</dbReference>
<organism evidence="3 4">
    <name type="scientific">Parvicella tangerina</name>
    <dbReference type="NCBI Taxonomy" id="2829795"/>
    <lineage>
        <taxon>Bacteria</taxon>
        <taxon>Pseudomonadati</taxon>
        <taxon>Bacteroidota</taxon>
        <taxon>Flavobacteriia</taxon>
        <taxon>Flavobacteriales</taxon>
        <taxon>Parvicellaceae</taxon>
        <taxon>Parvicella</taxon>
    </lineage>
</organism>
<dbReference type="InterPro" id="IPR001763">
    <property type="entry name" value="Rhodanese-like_dom"/>
</dbReference>
<dbReference type="GO" id="GO:0004792">
    <property type="term" value="F:thiosulfate-cyanide sulfurtransferase activity"/>
    <property type="evidence" value="ECO:0007669"/>
    <property type="project" value="UniProtKB-EC"/>
</dbReference>
<keyword evidence="3" id="KW-0808">Transferase</keyword>
<feature type="domain" description="Rhodanese" evidence="2">
    <location>
        <begin position="48"/>
        <end position="129"/>
    </location>
</feature>
<dbReference type="Proteomes" id="UP000683507">
    <property type="component" value="Chromosome"/>
</dbReference>
<dbReference type="PANTHER" id="PTHR43031">
    <property type="entry name" value="FAD-DEPENDENT OXIDOREDUCTASE"/>
    <property type="match status" value="1"/>
</dbReference>
<feature type="signal peptide" evidence="1">
    <location>
        <begin position="1"/>
        <end position="24"/>
    </location>
</feature>
<dbReference type="Gene3D" id="3.40.250.10">
    <property type="entry name" value="Rhodanese-like domain"/>
    <property type="match status" value="1"/>
</dbReference>
<evidence type="ECO:0000313" key="4">
    <source>
        <dbReference type="Proteomes" id="UP000683507"/>
    </source>
</evidence>
<sequence length="129" mass="14626">MKTIIITLVLMLGAAVTLPTRAWAQSYNQKVHTAKRVAKKEFKEYLENHEKVQLIDVRTPGEFGEGTIEGAKNIDFYNPDFKNEIAKLDKELPTLIFCRSGGRSAKALQVFKAEGFDYVLELEGGYLNW</sequence>
<accession>A0A916JMC2</accession>
<dbReference type="InterPro" id="IPR050229">
    <property type="entry name" value="GlpE_sulfurtransferase"/>
</dbReference>
<keyword evidence="4" id="KW-1185">Reference proteome</keyword>
<evidence type="ECO:0000313" key="3">
    <source>
        <dbReference type="EMBL" id="CAG5079241.1"/>
    </source>
</evidence>
<dbReference type="InterPro" id="IPR036873">
    <property type="entry name" value="Rhodanese-like_dom_sf"/>
</dbReference>
<dbReference type="RefSeq" id="WP_258541117.1">
    <property type="nucleotide sequence ID" value="NZ_OU015584.1"/>
</dbReference>